<evidence type="ECO:0000256" key="1">
    <source>
        <dbReference type="ARBA" id="ARBA00004496"/>
    </source>
</evidence>
<accession>A0A951QBH8</accession>
<dbReference type="GO" id="GO:0001965">
    <property type="term" value="F:G-protein alpha-subunit binding"/>
    <property type="evidence" value="ECO:0007669"/>
    <property type="project" value="TreeGrafter"/>
</dbReference>
<evidence type="ECO:0000313" key="5">
    <source>
        <dbReference type="Proteomes" id="UP000757435"/>
    </source>
</evidence>
<gene>
    <name evidence="4" type="ORF">KME15_12730</name>
</gene>
<reference evidence="4" key="2">
    <citation type="journal article" date="2022" name="Microbiol. Resour. Announc.">
        <title>Metagenome Sequencing to Explore Phylogenomics of Terrestrial Cyanobacteria.</title>
        <authorList>
            <person name="Ward R.D."/>
            <person name="Stajich J.E."/>
            <person name="Johansen J.R."/>
            <person name="Huntemann M."/>
            <person name="Clum A."/>
            <person name="Foster B."/>
            <person name="Foster B."/>
            <person name="Roux S."/>
            <person name="Palaniappan K."/>
            <person name="Varghese N."/>
            <person name="Mukherjee S."/>
            <person name="Reddy T.B.K."/>
            <person name="Daum C."/>
            <person name="Copeland A."/>
            <person name="Chen I.A."/>
            <person name="Ivanova N.N."/>
            <person name="Kyrpides N.C."/>
            <person name="Shapiro N."/>
            <person name="Eloe-Fadrosh E.A."/>
            <person name="Pietrasiak N."/>
        </authorList>
    </citation>
    <scope>NUCLEOTIDE SEQUENCE</scope>
    <source>
        <strain evidence="4">UHER 2000/2452</strain>
    </source>
</reference>
<dbReference type="Proteomes" id="UP000757435">
    <property type="component" value="Unassembled WGS sequence"/>
</dbReference>
<dbReference type="SUPFAM" id="SSF48452">
    <property type="entry name" value="TPR-like"/>
    <property type="match status" value="1"/>
</dbReference>
<dbReference type="AlphaFoldDB" id="A0A951QBH8"/>
<keyword evidence="3" id="KW-0677">Repeat</keyword>
<proteinExistence type="predicted"/>
<protein>
    <submittedName>
        <fullName evidence="4">Tetratricopeptide repeat protein</fullName>
    </submittedName>
</protein>
<evidence type="ECO:0000256" key="3">
    <source>
        <dbReference type="ARBA" id="ARBA00022737"/>
    </source>
</evidence>
<dbReference type="Pfam" id="PF13176">
    <property type="entry name" value="TPR_7"/>
    <property type="match status" value="1"/>
</dbReference>
<dbReference type="PANTHER" id="PTHR45954:SF1">
    <property type="entry name" value="LD33695P"/>
    <property type="match status" value="1"/>
</dbReference>
<comment type="subcellular location">
    <subcellularLocation>
        <location evidence="1">Cytoplasm</location>
    </subcellularLocation>
</comment>
<dbReference type="GO" id="GO:0005938">
    <property type="term" value="C:cell cortex"/>
    <property type="evidence" value="ECO:0007669"/>
    <property type="project" value="TreeGrafter"/>
</dbReference>
<reference evidence="4" key="1">
    <citation type="submission" date="2021-05" db="EMBL/GenBank/DDBJ databases">
        <authorList>
            <person name="Pietrasiak N."/>
            <person name="Ward R."/>
            <person name="Stajich J.E."/>
            <person name="Kurbessoian T."/>
        </authorList>
    </citation>
    <scope>NUCLEOTIDE SEQUENCE</scope>
    <source>
        <strain evidence="4">UHER 2000/2452</strain>
    </source>
</reference>
<evidence type="ECO:0000256" key="2">
    <source>
        <dbReference type="ARBA" id="ARBA00022490"/>
    </source>
</evidence>
<evidence type="ECO:0000313" key="4">
    <source>
        <dbReference type="EMBL" id="MBW4659534.1"/>
    </source>
</evidence>
<dbReference type="GO" id="GO:0005092">
    <property type="term" value="F:GDP-dissociation inhibitor activity"/>
    <property type="evidence" value="ECO:0007669"/>
    <property type="project" value="TreeGrafter"/>
</dbReference>
<organism evidence="4 5">
    <name type="scientific">Drouetiella hepatica Uher 2000/2452</name>
    <dbReference type="NCBI Taxonomy" id="904376"/>
    <lineage>
        <taxon>Bacteria</taxon>
        <taxon>Bacillati</taxon>
        <taxon>Cyanobacteriota</taxon>
        <taxon>Cyanophyceae</taxon>
        <taxon>Oculatellales</taxon>
        <taxon>Oculatellaceae</taxon>
        <taxon>Drouetiella</taxon>
    </lineage>
</organism>
<dbReference type="PANTHER" id="PTHR45954">
    <property type="entry name" value="LD33695P"/>
    <property type="match status" value="1"/>
</dbReference>
<dbReference type="Gene3D" id="1.25.40.10">
    <property type="entry name" value="Tetratricopeptide repeat domain"/>
    <property type="match status" value="1"/>
</dbReference>
<comment type="caution">
    <text evidence="4">The sequence shown here is derived from an EMBL/GenBank/DDBJ whole genome shotgun (WGS) entry which is preliminary data.</text>
</comment>
<dbReference type="InterPro" id="IPR052386">
    <property type="entry name" value="GPSM"/>
</dbReference>
<name>A0A951QBH8_9CYAN</name>
<dbReference type="InterPro" id="IPR019734">
    <property type="entry name" value="TPR_rpt"/>
</dbReference>
<keyword evidence="2" id="KW-0963">Cytoplasm</keyword>
<dbReference type="EMBL" id="JAHHHD010000012">
    <property type="protein sequence ID" value="MBW4659534.1"/>
    <property type="molecule type" value="Genomic_DNA"/>
</dbReference>
<sequence length="623" mass="69479">MPDVPSLSDRYLTLIDQIVQMTLKGQIRSKEQVFQMLQEGVDVGTGEIFERCLGDRLTVTQQQADSRDDELKQAKATRSLRALQTIRGEWERWQTQNQVAAVLDTALRQMATADDRLNVFLRVTDPNLPKPLNLAQLQQLAKELRHQESQPSAELQPEVQQELQQISQGVTRGLESWSRLENHLVSWIYDQSQGQLGFGGAPGDRGPWMAWAKQANGTLKSLFQALALGQSPVEWVRQQSGFGLSDFVEIAVVLRCLQQGLVNWFDKLVYDSKVGAKLSISTFLGFAVTWSQLANGFGQAVIPRRDRLVNGCFQMTLQILRVFAQRSYFPLYGNIFASFSGEYLRDALSYLDEPLRQEEGTQEKARILTLLGSSMRALGQSERAIDLHQQALDIARTAADTACEIANLNHLSRACVAQSSYAEAINYSQRAVILSRQKGDRLGEANALANLGYSEVFQAQQLEQTDPDRFEMAIDRLQQGLELSEKLGDRQSQALCLSSLGIAQILIEAPQEAIGYLEKGIQSAQVSGDVYLQGQNLAYLAEAYYRLQNPPQAVQMACLGMYLLEQIGSVSWRQPAGLLTVLRGQLGKEAFDTLLKQKRSEIIAAIGVDGYDHLPDLLELYSS</sequence>
<dbReference type="InterPro" id="IPR011990">
    <property type="entry name" value="TPR-like_helical_dom_sf"/>
</dbReference>